<dbReference type="Gene3D" id="1.10.3720.10">
    <property type="entry name" value="MetI-like"/>
    <property type="match status" value="1"/>
</dbReference>
<dbReference type="PROSITE" id="PS50928">
    <property type="entry name" value="ABC_TM1"/>
    <property type="match status" value="1"/>
</dbReference>
<comment type="subcellular location">
    <subcellularLocation>
        <location evidence="1 7">Cell membrane</location>
        <topology evidence="1 7">Multi-pass membrane protein</topology>
    </subcellularLocation>
</comment>
<organism evidence="9 10">
    <name type="scientific">Kribbella orskensis</name>
    <dbReference type="NCBI Taxonomy" id="2512216"/>
    <lineage>
        <taxon>Bacteria</taxon>
        <taxon>Bacillati</taxon>
        <taxon>Actinomycetota</taxon>
        <taxon>Actinomycetes</taxon>
        <taxon>Propionibacteriales</taxon>
        <taxon>Kribbellaceae</taxon>
        <taxon>Kribbella</taxon>
    </lineage>
</organism>
<sequence>MSTVAAPRTPARATARRTGPGLTPGRAVLMVVLAVGGFLMVVPFLWMILTSFKTLNEVNGFAWLPNHVEWMNYVNALKAAPFATYFRNSLIVVVGQTIPVLLFCTAAGYALAQLPIRGRKGILNYFILLLIVPFQVLIVPLFLVVRRIPLAGGNDILGNGGTGWLNTWAALIVPFVSAPLFTFLARQFFISLPAELADAARVDGVSEIGIFFRIMAPLAAPAFVTITLFNVESAWNGFIWPLVATSSENLRPLQFGLATFAQGSGSVQWPFLMAMSALATLPMILLFIFGQRYFIAGMATSGIKG</sequence>
<evidence type="ECO:0000256" key="2">
    <source>
        <dbReference type="ARBA" id="ARBA00022448"/>
    </source>
</evidence>
<evidence type="ECO:0000313" key="10">
    <source>
        <dbReference type="Proteomes" id="UP000295818"/>
    </source>
</evidence>
<dbReference type="RefSeq" id="WP_241998440.1">
    <property type="nucleotide sequence ID" value="NZ_SLWM01000003.1"/>
</dbReference>
<feature type="transmembrane region" description="Helical" evidence="7">
    <location>
        <begin position="90"/>
        <end position="111"/>
    </location>
</feature>
<comment type="similarity">
    <text evidence="7">Belongs to the binding-protein-dependent transport system permease family.</text>
</comment>
<keyword evidence="10" id="KW-1185">Reference proteome</keyword>
<reference evidence="9 10" key="1">
    <citation type="journal article" date="2015" name="Stand. Genomic Sci.">
        <title>Genomic Encyclopedia of Bacterial and Archaeal Type Strains, Phase III: the genomes of soil and plant-associated and newly described type strains.</title>
        <authorList>
            <person name="Whitman W.B."/>
            <person name="Woyke T."/>
            <person name="Klenk H.P."/>
            <person name="Zhou Y."/>
            <person name="Lilburn T.G."/>
            <person name="Beck B.J."/>
            <person name="De Vos P."/>
            <person name="Vandamme P."/>
            <person name="Eisen J.A."/>
            <person name="Garrity G."/>
            <person name="Hugenholtz P."/>
            <person name="Kyrpides N.C."/>
        </authorList>
    </citation>
    <scope>NUCLEOTIDE SEQUENCE [LARGE SCALE GENOMIC DNA]</scope>
    <source>
        <strain evidence="9 10">VKM Ac-2538</strain>
    </source>
</reference>
<comment type="caution">
    <text evidence="9">The sequence shown here is derived from an EMBL/GenBank/DDBJ whole genome shotgun (WGS) entry which is preliminary data.</text>
</comment>
<protein>
    <submittedName>
        <fullName evidence="9">Multiple sugar transport system permease protein</fullName>
    </submittedName>
</protein>
<evidence type="ECO:0000256" key="4">
    <source>
        <dbReference type="ARBA" id="ARBA00022692"/>
    </source>
</evidence>
<dbReference type="InterPro" id="IPR000515">
    <property type="entry name" value="MetI-like"/>
</dbReference>
<dbReference type="PANTHER" id="PTHR43744:SF12">
    <property type="entry name" value="ABC TRANSPORTER PERMEASE PROTEIN MG189-RELATED"/>
    <property type="match status" value="1"/>
</dbReference>
<feature type="transmembrane region" description="Helical" evidence="7">
    <location>
        <begin position="165"/>
        <end position="189"/>
    </location>
</feature>
<evidence type="ECO:0000256" key="7">
    <source>
        <dbReference type="RuleBase" id="RU363032"/>
    </source>
</evidence>
<keyword evidence="4 7" id="KW-0812">Transmembrane</keyword>
<dbReference type="PANTHER" id="PTHR43744">
    <property type="entry name" value="ABC TRANSPORTER PERMEASE PROTEIN MG189-RELATED-RELATED"/>
    <property type="match status" value="1"/>
</dbReference>
<keyword evidence="2 7" id="KW-0813">Transport</keyword>
<proteinExistence type="inferred from homology"/>
<feature type="transmembrane region" description="Helical" evidence="7">
    <location>
        <begin position="269"/>
        <end position="289"/>
    </location>
</feature>
<evidence type="ECO:0000256" key="5">
    <source>
        <dbReference type="ARBA" id="ARBA00022989"/>
    </source>
</evidence>
<accession>A0ABY2BPR2</accession>
<keyword evidence="5 7" id="KW-1133">Transmembrane helix</keyword>
<evidence type="ECO:0000256" key="6">
    <source>
        <dbReference type="ARBA" id="ARBA00023136"/>
    </source>
</evidence>
<gene>
    <name evidence="9" type="ORF">EV644_103323</name>
</gene>
<dbReference type="SUPFAM" id="SSF161098">
    <property type="entry name" value="MetI-like"/>
    <property type="match status" value="1"/>
</dbReference>
<evidence type="ECO:0000313" key="9">
    <source>
        <dbReference type="EMBL" id="TCO27623.1"/>
    </source>
</evidence>
<name>A0ABY2BPR2_9ACTN</name>
<feature type="transmembrane region" description="Helical" evidence="7">
    <location>
        <begin position="123"/>
        <end position="145"/>
    </location>
</feature>
<dbReference type="CDD" id="cd06261">
    <property type="entry name" value="TM_PBP2"/>
    <property type="match status" value="1"/>
</dbReference>
<feature type="domain" description="ABC transmembrane type-1" evidence="8">
    <location>
        <begin position="86"/>
        <end position="290"/>
    </location>
</feature>
<feature type="transmembrane region" description="Helical" evidence="7">
    <location>
        <begin position="27"/>
        <end position="49"/>
    </location>
</feature>
<dbReference type="Pfam" id="PF00528">
    <property type="entry name" value="BPD_transp_1"/>
    <property type="match status" value="1"/>
</dbReference>
<keyword evidence="3" id="KW-1003">Cell membrane</keyword>
<dbReference type="InterPro" id="IPR035906">
    <property type="entry name" value="MetI-like_sf"/>
</dbReference>
<keyword evidence="9" id="KW-0762">Sugar transport</keyword>
<evidence type="ECO:0000256" key="3">
    <source>
        <dbReference type="ARBA" id="ARBA00022475"/>
    </source>
</evidence>
<dbReference type="Proteomes" id="UP000295818">
    <property type="component" value="Unassembled WGS sequence"/>
</dbReference>
<dbReference type="EMBL" id="SLWM01000003">
    <property type="protein sequence ID" value="TCO27623.1"/>
    <property type="molecule type" value="Genomic_DNA"/>
</dbReference>
<evidence type="ECO:0000256" key="1">
    <source>
        <dbReference type="ARBA" id="ARBA00004651"/>
    </source>
</evidence>
<evidence type="ECO:0000259" key="8">
    <source>
        <dbReference type="PROSITE" id="PS50928"/>
    </source>
</evidence>
<feature type="transmembrane region" description="Helical" evidence="7">
    <location>
        <begin position="210"/>
        <end position="231"/>
    </location>
</feature>
<keyword evidence="6 7" id="KW-0472">Membrane</keyword>